<dbReference type="InterPro" id="IPR005829">
    <property type="entry name" value="Sugar_transporter_CS"/>
</dbReference>
<feature type="compositionally biased region" description="Low complexity" evidence="5">
    <location>
        <begin position="481"/>
        <end position="490"/>
    </location>
</feature>
<dbReference type="PANTHER" id="PTHR23508:SF10">
    <property type="entry name" value="CARBOXYLIC ACID TRANSPORTER PROTEIN HOMOLOG"/>
    <property type="match status" value="1"/>
</dbReference>
<feature type="transmembrane region" description="Helical" evidence="6">
    <location>
        <begin position="408"/>
        <end position="428"/>
    </location>
</feature>
<comment type="subcellular location">
    <subcellularLocation>
        <location evidence="1">Membrane</location>
        <topology evidence="1">Multi-pass membrane protein</topology>
    </subcellularLocation>
</comment>
<reference evidence="8 9" key="1">
    <citation type="submission" date="2020-10" db="EMBL/GenBank/DDBJ databases">
        <title>Wide distribution of Phycisphaera-like planctomycetes from WD2101 soil group in peatlands and genome analysis of the first cultivated representative.</title>
        <authorList>
            <person name="Dedysh S.N."/>
            <person name="Beletsky A.V."/>
            <person name="Ivanova A."/>
            <person name="Kulichevskaya I.S."/>
            <person name="Suzina N.E."/>
            <person name="Philippov D.A."/>
            <person name="Rakitin A.L."/>
            <person name="Mardanov A.V."/>
            <person name="Ravin N.V."/>
        </authorList>
    </citation>
    <scope>NUCLEOTIDE SEQUENCE [LARGE SCALE GENOMIC DNA]</scope>
    <source>
        <strain evidence="8 9">M1803</strain>
    </source>
</reference>
<dbReference type="PANTHER" id="PTHR23508">
    <property type="entry name" value="CARBOXYLIC ACID TRANSPORTER PROTEIN HOMOLOG"/>
    <property type="match status" value="1"/>
</dbReference>
<name>A0A7M2X4E6_9BACT</name>
<evidence type="ECO:0000256" key="3">
    <source>
        <dbReference type="ARBA" id="ARBA00022989"/>
    </source>
</evidence>
<dbReference type="GO" id="GO:0046943">
    <property type="term" value="F:carboxylic acid transmembrane transporter activity"/>
    <property type="evidence" value="ECO:0007669"/>
    <property type="project" value="TreeGrafter"/>
</dbReference>
<dbReference type="RefSeq" id="WP_206292368.1">
    <property type="nucleotide sequence ID" value="NZ_CP063458.1"/>
</dbReference>
<evidence type="ECO:0000313" key="9">
    <source>
        <dbReference type="Proteomes" id="UP000593765"/>
    </source>
</evidence>
<dbReference type="AlphaFoldDB" id="A0A7M2X4E6"/>
<feature type="transmembrane region" description="Helical" evidence="6">
    <location>
        <begin position="20"/>
        <end position="41"/>
    </location>
</feature>
<feature type="transmembrane region" description="Helical" evidence="6">
    <location>
        <begin position="313"/>
        <end position="330"/>
    </location>
</feature>
<keyword evidence="3 6" id="KW-1133">Transmembrane helix</keyword>
<feature type="transmembrane region" description="Helical" evidence="6">
    <location>
        <begin position="72"/>
        <end position="92"/>
    </location>
</feature>
<feature type="transmembrane region" description="Helical" evidence="6">
    <location>
        <begin position="104"/>
        <end position="126"/>
    </location>
</feature>
<feature type="transmembrane region" description="Helical" evidence="6">
    <location>
        <begin position="367"/>
        <end position="388"/>
    </location>
</feature>
<evidence type="ECO:0000259" key="7">
    <source>
        <dbReference type="PROSITE" id="PS50850"/>
    </source>
</evidence>
<feature type="domain" description="Major facilitator superfamily (MFS) profile" evidence="7">
    <location>
        <begin position="31"/>
        <end position="463"/>
    </location>
</feature>
<proteinExistence type="predicted"/>
<dbReference type="KEGG" id="hbs:IPV69_24535"/>
<evidence type="ECO:0000256" key="5">
    <source>
        <dbReference type="SAM" id="MobiDB-lite"/>
    </source>
</evidence>
<dbReference type="Proteomes" id="UP000593765">
    <property type="component" value="Chromosome"/>
</dbReference>
<feature type="transmembrane region" description="Helical" evidence="6">
    <location>
        <begin position="342"/>
        <end position="361"/>
    </location>
</feature>
<dbReference type="PROSITE" id="PS00217">
    <property type="entry name" value="SUGAR_TRANSPORT_2"/>
    <property type="match status" value="1"/>
</dbReference>
<evidence type="ECO:0000256" key="2">
    <source>
        <dbReference type="ARBA" id="ARBA00022692"/>
    </source>
</evidence>
<dbReference type="SUPFAM" id="SSF103473">
    <property type="entry name" value="MFS general substrate transporter"/>
    <property type="match status" value="1"/>
</dbReference>
<dbReference type="Pfam" id="PF00083">
    <property type="entry name" value="Sugar_tr"/>
    <property type="match status" value="2"/>
</dbReference>
<evidence type="ECO:0000256" key="4">
    <source>
        <dbReference type="ARBA" id="ARBA00023136"/>
    </source>
</evidence>
<dbReference type="InterPro" id="IPR036259">
    <property type="entry name" value="MFS_trans_sf"/>
</dbReference>
<protein>
    <submittedName>
        <fullName evidence="8">MFS transporter</fullName>
    </submittedName>
</protein>
<feature type="transmembrane region" description="Helical" evidence="6">
    <location>
        <begin position="199"/>
        <end position="217"/>
    </location>
</feature>
<dbReference type="Gene3D" id="1.20.1250.20">
    <property type="entry name" value="MFS general substrate transporter like domains"/>
    <property type="match status" value="2"/>
</dbReference>
<organism evidence="8 9">
    <name type="scientific">Humisphaera borealis</name>
    <dbReference type="NCBI Taxonomy" id="2807512"/>
    <lineage>
        <taxon>Bacteria</taxon>
        <taxon>Pseudomonadati</taxon>
        <taxon>Planctomycetota</taxon>
        <taxon>Phycisphaerae</taxon>
        <taxon>Tepidisphaerales</taxon>
        <taxon>Tepidisphaeraceae</taxon>
        <taxon>Humisphaera</taxon>
    </lineage>
</organism>
<feature type="transmembrane region" description="Helical" evidence="6">
    <location>
        <begin position="440"/>
        <end position="459"/>
    </location>
</feature>
<evidence type="ECO:0000313" key="8">
    <source>
        <dbReference type="EMBL" id="QOV92535.1"/>
    </source>
</evidence>
<dbReference type="PROSITE" id="PS50850">
    <property type="entry name" value="MFS"/>
    <property type="match status" value="1"/>
</dbReference>
<feature type="transmembrane region" description="Helical" evidence="6">
    <location>
        <begin position="257"/>
        <end position="275"/>
    </location>
</feature>
<evidence type="ECO:0000256" key="1">
    <source>
        <dbReference type="ARBA" id="ARBA00004141"/>
    </source>
</evidence>
<dbReference type="EMBL" id="CP063458">
    <property type="protein sequence ID" value="QOV92535.1"/>
    <property type="molecule type" value="Genomic_DNA"/>
</dbReference>
<dbReference type="GO" id="GO:0005886">
    <property type="term" value="C:plasma membrane"/>
    <property type="evidence" value="ECO:0007669"/>
    <property type="project" value="TreeGrafter"/>
</dbReference>
<gene>
    <name evidence="8" type="ORF">IPV69_24535</name>
</gene>
<accession>A0A7M2X4E6</accession>
<evidence type="ECO:0000256" key="6">
    <source>
        <dbReference type="SAM" id="Phobius"/>
    </source>
</evidence>
<sequence>MPISIEPSSQSDNSDPGKPWYKLLSGYHWFVFIIASAAWLFDCLDQRLFSLARIPALNALAPAGTLPADVQAFGKVVTAFFLIGWGIGGLIFGALGDKFGRSKMLMLTILIYSLFTGLSFFSHSWFDFTACRFLTGLGVGGVFGLAVALIAETVPSGARVQALGLLQVLSTVGNVMAVGIKYLLDSLEKNGTITGGEGWRWMFLVGLTPAIMVVFSYKRLKEPESWLKLKNEGKLPKGSILVPYQNLVRSTRWRRNLIVGSLIASTGVIGLWAIGEYAVDLQNMVFGKYFTEQAALGKIAKTDIKLNVENAKTLAYLLNMLGAGVGMWLFTKVAAATGRRTAFAIGFVAALVVTAFTYWKMETPIDAYWMMPLMGAAQLGPFAGFAIYLPELFPGSLRSTGTSFCYNLGRFAAAGGSFFSAYLTKLFTTSDATSSLPLRYSAIAMCSIFLIGLFTLPFAPETKGKPLPSDEVAPPEPGFAPAPAGTPAKA</sequence>
<keyword evidence="4 6" id="KW-0472">Membrane</keyword>
<feature type="region of interest" description="Disordered" evidence="5">
    <location>
        <begin position="465"/>
        <end position="490"/>
    </location>
</feature>
<dbReference type="InterPro" id="IPR005828">
    <property type="entry name" value="MFS_sugar_transport-like"/>
</dbReference>
<keyword evidence="9" id="KW-1185">Reference proteome</keyword>
<feature type="transmembrane region" description="Helical" evidence="6">
    <location>
        <begin position="132"/>
        <end position="151"/>
    </location>
</feature>
<dbReference type="InterPro" id="IPR020846">
    <property type="entry name" value="MFS_dom"/>
</dbReference>
<keyword evidence="2 6" id="KW-0812">Transmembrane</keyword>